<dbReference type="Gene3D" id="1.10.15.40">
    <property type="entry name" value="Electron transport complex subunit B, putative Fe-S cluster"/>
    <property type="match status" value="1"/>
</dbReference>
<name>A0A1M6BPT9_9CLOT</name>
<dbReference type="CDD" id="cd00130">
    <property type="entry name" value="PAS"/>
    <property type="match status" value="1"/>
</dbReference>
<dbReference type="Pfam" id="PF00989">
    <property type="entry name" value="PAS"/>
    <property type="match status" value="1"/>
</dbReference>
<keyword evidence="4" id="KW-0411">Iron-sulfur</keyword>
<dbReference type="SUPFAM" id="SSF55785">
    <property type="entry name" value="PYP-like sensor domain (PAS domain)"/>
    <property type="match status" value="1"/>
</dbReference>
<protein>
    <submittedName>
        <fullName evidence="8">PAS domain S-box-containing protein</fullName>
    </submittedName>
</protein>
<dbReference type="InterPro" id="IPR017896">
    <property type="entry name" value="4Fe4S_Fe-S-bd"/>
</dbReference>
<sequence>MKYMNFSKANCKNCYKCLRACPVKAIKFKNEQAEIEEDRCIACGHCLSICPQNARQVLSDLDMVKYIVNLSTPVIATLAPSFAGFFDVEEGKVITALKKLGFSYVHETAYGAELVAKQYNEYVESHNQDNYITTSCPSANYLVEKYYPELVKYMIPTVSPMVAHGKILKHVYGKDSFVVFIGPCHAKKVEVEEYKDEKIINAVLTFEEVKAWLKEEAINIKDLEVSEFQHNHLSGGRSFPLGGGILECMGGKFHNRSLNTISVTGTEDCMEVLKSIKEGKLKNCFVEVSSCKGSCIGGPKMIKDEEGYYTRFSKVRNYINKRVGSADDEEMIIPEGIVFSRAFKDKKIIKDPPIEEEIAKIMRRMGKFTKEDELNCGVCGYNTCREKAQAVYEGMAETSMCLHYMRSKAESLSNVIIENTPNGLILIDGDMRIKEINPAAEKVFLVDKENIIGKPISILIEEEDIKKVKETGENIIGKKVVYAKYNAVFIINSIYLEKQDAVLITLVNIIDEEKNREELIKIKRNALNAADEIIQKQMRVAQEIAGVLGETTAETKLILMELRKVISGETGETK</sequence>
<keyword evidence="2" id="KW-0479">Metal-binding</keyword>
<dbReference type="Pfam" id="PF04060">
    <property type="entry name" value="FeS"/>
    <property type="match status" value="1"/>
</dbReference>
<evidence type="ECO:0000256" key="1">
    <source>
        <dbReference type="ARBA" id="ARBA00022485"/>
    </source>
</evidence>
<dbReference type="PANTHER" id="PTHR11615">
    <property type="entry name" value="NITRATE, FORMATE, IRON DEHYDROGENASE"/>
    <property type="match status" value="1"/>
</dbReference>
<dbReference type="Proteomes" id="UP000184080">
    <property type="component" value="Unassembled WGS sequence"/>
</dbReference>
<dbReference type="STRING" id="1121298.SAMN05444401_0853"/>
<dbReference type="NCBIfam" id="TIGR00229">
    <property type="entry name" value="sensory_box"/>
    <property type="match status" value="1"/>
</dbReference>
<dbReference type="GO" id="GO:0051539">
    <property type="term" value="F:4 iron, 4 sulfur cluster binding"/>
    <property type="evidence" value="ECO:0007669"/>
    <property type="project" value="UniProtKB-KW"/>
</dbReference>
<dbReference type="EMBL" id="FQZO01000001">
    <property type="protein sequence ID" value="SHI50765.1"/>
    <property type="molecule type" value="Genomic_DNA"/>
</dbReference>
<dbReference type="Gene3D" id="3.40.950.10">
    <property type="entry name" value="Fe-only Hydrogenase (Larger Subunit), Chain L, domain 3"/>
    <property type="match status" value="1"/>
</dbReference>
<dbReference type="PROSITE" id="PS51656">
    <property type="entry name" value="4FE4S"/>
    <property type="match status" value="1"/>
</dbReference>
<dbReference type="InterPro" id="IPR013767">
    <property type="entry name" value="PAS_fold"/>
</dbReference>
<proteinExistence type="predicted"/>
<dbReference type="Gene3D" id="3.30.450.20">
    <property type="entry name" value="PAS domain"/>
    <property type="match status" value="1"/>
</dbReference>
<dbReference type="InterPro" id="IPR035965">
    <property type="entry name" value="PAS-like_dom_sf"/>
</dbReference>
<dbReference type="PROSITE" id="PS00198">
    <property type="entry name" value="4FE4S_FER_1"/>
    <property type="match status" value="1"/>
</dbReference>
<dbReference type="OrthoDB" id="9798098at2"/>
<evidence type="ECO:0000259" key="7">
    <source>
        <dbReference type="PROSITE" id="PS51656"/>
    </source>
</evidence>
<keyword evidence="1" id="KW-0004">4Fe-4S</keyword>
<dbReference type="InterPro" id="IPR007202">
    <property type="entry name" value="4Fe-4S_dom"/>
</dbReference>
<dbReference type="SMART" id="SM00091">
    <property type="entry name" value="PAS"/>
    <property type="match status" value="1"/>
</dbReference>
<dbReference type="Pfam" id="PF02906">
    <property type="entry name" value="Fe_hyd_lg_C"/>
    <property type="match status" value="1"/>
</dbReference>
<dbReference type="RefSeq" id="WP_073003941.1">
    <property type="nucleotide sequence ID" value="NZ_FQZO01000001.1"/>
</dbReference>
<feature type="domain" description="4Fe-4S" evidence="7">
    <location>
        <begin position="357"/>
        <end position="418"/>
    </location>
</feature>
<evidence type="ECO:0000256" key="4">
    <source>
        <dbReference type="ARBA" id="ARBA00023014"/>
    </source>
</evidence>
<accession>A0A1M6BPT9</accession>
<dbReference type="SUPFAM" id="SSF53920">
    <property type="entry name" value="Fe-only hydrogenase"/>
    <property type="match status" value="1"/>
</dbReference>
<gene>
    <name evidence="8" type="ORF">SAMN05444401_0853</name>
</gene>
<feature type="domain" description="4Fe-4S ferredoxin-type" evidence="6">
    <location>
        <begin position="2"/>
        <end position="30"/>
    </location>
</feature>
<organism evidence="8 9">
    <name type="scientific">Clostridium amylolyticum</name>
    <dbReference type="NCBI Taxonomy" id="1121298"/>
    <lineage>
        <taxon>Bacteria</taxon>
        <taxon>Bacillati</taxon>
        <taxon>Bacillota</taxon>
        <taxon>Clostridia</taxon>
        <taxon>Eubacteriales</taxon>
        <taxon>Clostridiaceae</taxon>
        <taxon>Clostridium</taxon>
    </lineage>
</organism>
<dbReference type="FunFam" id="1.10.15.40:FF:000002">
    <property type="entry name" value="Periplasmic [Fe] hydrogenase"/>
    <property type="match status" value="1"/>
</dbReference>
<dbReference type="Pfam" id="PF13237">
    <property type="entry name" value="Fer4_10"/>
    <property type="match status" value="1"/>
</dbReference>
<dbReference type="GO" id="GO:0006355">
    <property type="term" value="P:regulation of DNA-templated transcription"/>
    <property type="evidence" value="ECO:0007669"/>
    <property type="project" value="InterPro"/>
</dbReference>
<feature type="domain" description="PAS" evidence="5">
    <location>
        <begin position="409"/>
        <end position="479"/>
    </location>
</feature>
<reference evidence="8 9" key="1">
    <citation type="submission" date="2016-11" db="EMBL/GenBank/DDBJ databases">
        <authorList>
            <person name="Jaros S."/>
            <person name="Januszkiewicz K."/>
            <person name="Wedrychowicz H."/>
        </authorList>
    </citation>
    <scope>NUCLEOTIDE SEQUENCE [LARGE SCALE GENOMIC DNA]</scope>
    <source>
        <strain evidence="8 9">DSM 21864</strain>
    </source>
</reference>
<keyword evidence="9" id="KW-1185">Reference proteome</keyword>
<evidence type="ECO:0000259" key="6">
    <source>
        <dbReference type="PROSITE" id="PS51379"/>
    </source>
</evidence>
<dbReference type="Gene3D" id="3.30.70.20">
    <property type="match status" value="1"/>
</dbReference>
<evidence type="ECO:0000313" key="8">
    <source>
        <dbReference type="EMBL" id="SHI50765.1"/>
    </source>
</evidence>
<evidence type="ECO:0000259" key="5">
    <source>
        <dbReference type="PROSITE" id="PS50112"/>
    </source>
</evidence>
<dbReference type="AlphaFoldDB" id="A0A1M6BPT9"/>
<dbReference type="SUPFAM" id="SSF54862">
    <property type="entry name" value="4Fe-4S ferredoxins"/>
    <property type="match status" value="1"/>
</dbReference>
<evidence type="ECO:0000256" key="2">
    <source>
        <dbReference type="ARBA" id="ARBA00022723"/>
    </source>
</evidence>
<evidence type="ECO:0000313" key="9">
    <source>
        <dbReference type="Proteomes" id="UP000184080"/>
    </source>
</evidence>
<dbReference type="InterPro" id="IPR009016">
    <property type="entry name" value="Fe_hydrogenase"/>
</dbReference>
<evidence type="ECO:0000256" key="3">
    <source>
        <dbReference type="ARBA" id="ARBA00023004"/>
    </source>
</evidence>
<dbReference type="InterPro" id="IPR000014">
    <property type="entry name" value="PAS"/>
</dbReference>
<dbReference type="GO" id="GO:0046872">
    <property type="term" value="F:metal ion binding"/>
    <property type="evidence" value="ECO:0007669"/>
    <property type="project" value="UniProtKB-KW"/>
</dbReference>
<dbReference type="InterPro" id="IPR050340">
    <property type="entry name" value="Cytosolic_Fe-S_CAF"/>
</dbReference>
<dbReference type="PROSITE" id="PS51379">
    <property type="entry name" value="4FE4S_FER_2"/>
    <property type="match status" value="2"/>
</dbReference>
<dbReference type="InterPro" id="IPR017900">
    <property type="entry name" value="4Fe4S_Fe_S_CS"/>
</dbReference>
<dbReference type="PROSITE" id="PS50112">
    <property type="entry name" value="PAS"/>
    <property type="match status" value="1"/>
</dbReference>
<feature type="domain" description="4Fe-4S ferredoxin-type" evidence="6">
    <location>
        <begin position="31"/>
        <end position="60"/>
    </location>
</feature>
<dbReference type="InterPro" id="IPR004108">
    <property type="entry name" value="Fe_hydrogenase_lsu_C"/>
</dbReference>
<keyword evidence="3" id="KW-0408">Iron</keyword>